<evidence type="ECO:0000313" key="2">
    <source>
        <dbReference type="Proteomes" id="UP001142175"/>
    </source>
</evidence>
<dbReference type="InterPro" id="IPR036390">
    <property type="entry name" value="WH_DNA-bd_sf"/>
</dbReference>
<protein>
    <submittedName>
        <fullName evidence="1">DUF3253 domain-containing protein</fullName>
    </submittedName>
</protein>
<keyword evidence="2" id="KW-1185">Reference proteome</keyword>
<dbReference type="InterPro" id="IPR021660">
    <property type="entry name" value="DUF3253"/>
</dbReference>
<proteinExistence type="predicted"/>
<organism evidence="1 2">
    <name type="scientific">Aquiflexum gelatinilyticum</name>
    <dbReference type="NCBI Taxonomy" id="2961943"/>
    <lineage>
        <taxon>Bacteria</taxon>
        <taxon>Pseudomonadati</taxon>
        <taxon>Bacteroidota</taxon>
        <taxon>Cytophagia</taxon>
        <taxon>Cytophagales</taxon>
        <taxon>Cyclobacteriaceae</taxon>
        <taxon>Aquiflexum</taxon>
    </lineage>
</organism>
<dbReference type="Proteomes" id="UP001142175">
    <property type="component" value="Unassembled WGS sequence"/>
</dbReference>
<dbReference type="AlphaFoldDB" id="A0A9X2SZP5"/>
<dbReference type="EMBL" id="JANSUY010000003">
    <property type="protein sequence ID" value="MCR9014733.1"/>
    <property type="molecule type" value="Genomic_DNA"/>
</dbReference>
<name>A0A9X2SZP5_9BACT</name>
<gene>
    <name evidence="1" type="ORF">NU887_06760</name>
</gene>
<dbReference type="RefSeq" id="WP_258422614.1">
    <property type="nucleotide sequence ID" value="NZ_JANSUY010000003.1"/>
</dbReference>
<accession>A0A9X2SZP5</accession>
<dbReference type="Gene3D" id="1.10.10.10">
    <property type="entry name" value="Winged helix-like DNA-binding domain superfamily/Winged helix DNA-binding domain"/>
    <property type="match status" value="1"/>
</dbReference>
<dbReference type="InterPro" id="IPR036388">
    <property type="entry name" value="WH-like_DNA-bd_sf"/>
</dbReference>
<comment type="caution">
    <text evidence="1">The sequence shown here is derived from an EMBL/GenBank/DDBJ whole genome shotgun (WGS) entry which is preliminary data.</text>
</comment>
<dbReference type="Pfam" id="PF11625">
    <property type="entry name" value="DUF3253"/>
    <property type="match status" value="1"/>
</dbReference>
<reference evidence="1" key="1">
    <citation type="submission" date="2022-08" db="EMBL/GenBank/DDBJ databases">
        <authorList>
            <person name="Zhang D."/>
        </authorList>
    </citation>
    <scope>NUCLEOTIDE SEQUENCE</scope>
    <source>
        <strain evidence="1">XJ19-11</strain>
    </source>
</reference>
<sequence>MANFPDSENPNILTLAIMEMCRVRKGEEFRPEDVVKWLFPESWEYFVEDVHAAMDDLQKKGKIEVLENGEPVCSEGFANADLRIRSKS</sequence>
<evidence type="ECO:0000313" key="1">
    <source>
        <dbReference type="EMBL" id="MCR9014733.1"/>
    </source>
</evidence>
<dbReference type="SUPFAM" id="SSF46785">
    <property type="entry name" value="Winged helix' DNA-binding domain"/>
    <property type="match status" value="1"/>
</dbReference>